<feature type="compositionally biased region" description="Polar residues" evidence="4">
    <location>
        <begin position="975"/>
        <end position="995"/>
    </location>
</feature>
<dbReference type="GO" id="GO:0005856">
    <property type="term" value="C:cytoskeleton"/>
    <property type="evidence" value="ECO:0007669"/>
    <property type="project" value="UniProtKB-SubCell"/>
</dbReference>
<feature type="compositionally biased region" description="Acidic residues" evidence="4">
    <location>
        <begin position="53"/>
        <end position="62"/>
    </location>
</feature>
<feature type="region of interest" description="Disordered" evidence="4">
    <location>
        <begin position="972"/>
        <end position="1012"/>
    </location>
</feature>
<feature type="region of interest" description="Disordered" evidence="4">
    <location>
        <begin position="21"/>
        <end position="190"/>
    </location>
</feature>
<dbReference type="PANTHER" id="PTHR24107:SF30">
    <property type="entry name" value="GLC7-INTERACTING PROTEIN 3-RELATED"/>
    <property type="match status" value="1"/>
</dbReference>
<keyword evidence="2" id="KW-0963">Cytoplasm</keyword>
<feature type="region of interest" description="Disordered" evidence="4">
    <location>
        <begin position="335"/>
        <end position="356"/>
    </location>
</feature>
<name>A0A1Q3AH33_ZYGRO</name>
<feature type="compositionally biased region" description="Polar residues" evidence="4">
    <location>
        <begin position="30"/>
        <end position="43"/>
    </location>
</feature>
<feature type="compositionally biased region" description="Basic and acidic residues" evidence="4">
    <location>
        <begin position="101"/>
        <end position="113"/>
    </location>
</feature>
<evidence type="ECO:0000313" key="5">
    <source>
        <dbReference type="EMBL" id="GAV54962.1"/>
    </source>
</evidence>
<organism evidence="5 6">
    <name type="scientific">Zygosaccharomyces rouxii</name>
    <dbReference type="NCBI Taxonomy" id="4956"/>
    <lineage>
        <taxon>Eukaryota</taxon>
        <taxon>Fungi</taxon>
        <taxon>Dikarya</taxon>
        <taxon>Ascomycota</taxon>
        <taxon>Saccharomycotina</taxon>
        <taxon>Saccharomycetes</taxon>
        <taxon>Saccharomycetales</taxon>
        <taxon>Saccharomycetaceae</taxon>
        <taxon>Zygosaccharomyces</taxon>
    </lineage>
</organism>
<keyword evidence="3" id="KW-0206">Cytoskeleton</keyword>
<comment type="subcellular location">
    <subcellularLocation>
        <location evidence="1">Cytoplasm</location>
        <location evidence="1">Cytoskeleton</location>
    </subcellularLocation>
</comment>
<evidence type="ECO:0000256" key="3">
    <source>
        <dbReference type="ARBA" id="ARBA00023212"/>
    </source>
</evidence>
<evidence type="ECO:0000256" key="2">
    <source>
        <dbReference type="ARBA" id="ARBA00022490"/>
    </source>
</evidence>
<evidence type="ECO:0008006" key="7">
    <source>
        <dbReference type="Google" id="ProtNLM"/>
    </source>
</evidence>
<feature type="compositionally biased region" description="Basic and acidic residues" evidence="4">
    <location>
        <begin position="180"/>
        <end position="189"/>
    </location>
</feature>
<sequence>MEGLKPYSGVDVPVDWLYRGKKLSGKPGISRSNSNPVVSQRSRSNGKEKEAAQDEDALEFEGEQPTSAPMTKRRIKQDQPKQIQGQQGQRRGRSLSVSSSDFRKNEVLGERSKKSLLGSIFHRGSHSSGSGSGSASRLGSVPNSSVSSPNTSAVSSPELKPQVARTTPDKMSLTPPQRTKPADPLEKLSKVPMKRVSFAVDKFNNDPPQQLPSRRPRPGNVMVPEDMVSEAPAISLGITNNGAPAAREPRFTKDSREYKLALENQKRLLKEAAKHQQEAHMAAKHIEHEVTSSKSGHPFHIFGNSMRPKAQEKEKDAEAGLDIRAAKLSIDKPIHVNEHPFQNDGEGADNGPDDEDKEMTLDVVYTRCCHLREILPIPSTLRQVTGKSAPLHVLKFLNPRPTLIDILSFCDFISIVPINTVVFDKVSLTPEMFQVIVTSLVHSRALEKLSLRNVVINREGWRLLCKFLVLNRSITKLNISQTRTKSDADNRDQMDWPLFTHVLRKRRGKPLEELLLNGVRFDKLPPEHFCQLLTAFAEQPGLQTGIRLGVAASEINSECMKFLLSWMSKYNVQGVDFGYNDLSAYVKLIANKLSTLNYERLEYLTLNSSCLPSGNDLGLLLKYLVALPRLKFLDISNLPQCFPEALTFLHKYLPKFPQLSRIHVDNDNLSFKNLSLLCTIFPKCRSLNHVSIQGQALTAPIDGEPSEEVSQFTRNALAANLLALVKNSPNLVNLDVDYDEVPDTIRSRIALTLMHNMNKNMDSNFQIDDLSKQDELLFDGSLLAETAESILERLDKKSYVETDATKRYLTKKYFEQTQQVHNKVQTTIDKMFDRKKYGELPLKEKENLLRLVLLEKNLANVLEIFAGLPDLSKLANSQNLGLQIPQPNLRHVGSEDILESPVTAFENPETAIRPHLVASDSGKTIDVATGKPVLFRRSSATSLHSKRQEQEEGELHKWGFYVQQQNAIYPESDMGNVSRNGSISGEAQPTPSSAPSARPGLPSPGKRRVLPKIPSGSELREAIIKAKGIDSINDLIHDVEEDQSTLESIYGRPLDIGGANKPSSGAADLKNVLTPSAKPAANSYGTPSDVNLANEEDAETVKETYGKLLDNYSKERAPK</sequence>
<feature type="region of interest" description="Disordered" evidence="4">
    <location>
        <begin position="202"/>
        <end position="223"/>
    </location>
</feature>
<accession>A0A1Q3AH33</accession>
<dbReference type="Gene3D" id="3.80.10.10">
    <property type="entry name" value="Ribonuclease Inhibitor"/>
    <property type="match status" value="1"/>
</dbReference>
<evidence type="ECO:0000313" key="6">
    <source>
        <dbReference type="Proteomes" id="UP000187013"/>
    </source>
</evidence>
<dbReference type="InterPro" id="IPR052410">
    <property type="entry name" value="DRC5"/>
</dbReference>
<dbReference type="EMBL" id="BDGX01000045">
    <property type="protein sequence ID" value="GAV54962.1"/>
    <property type="molecule type" value="Genomic_DNA"/>
</dbReference>
<feature type="region of interest" description="Disordered" evidence="4">
    <location>
        <begin position="1076"/>
        <end position="1097"/>
    </location>
</feature>
<feature type="compositionally biased region" description="Low complexity" evidence="4">
    <location>
        <begin position="82"/>
        <end position="100"/>
    </location>
</feature>
<proteinExistence type="predicted"/>
<dbReference type="SUPFAM" id="SSF52047">
    <property type="entry name" value="RNI-like"/>
    <property type="match status" value="1"/>
</dbReference>
<reference evidence="5 6" key="1">
    <citation type="submission" date="2016-08" db="EMBL/GenBank/DDBJ databases">
        <title>Draft genome sequence of allopolyploid Zygosaccharomyces rouxii.</title>
        <authorList>
            <person name="Watanabe J."/>
            <person name="Uehara K."/>
            <person name="Mogi Y."/>
            <person name="Tsukioka Y."/>
        </authorList>
    </citation>
    <scope>NUCLEOTIDE SEQUENCE [LARGE SCALE GENOMIC DNA]</scope>
    <source>
        <strain evidence="5 6">NBRC 110957</strain>
    </source>
</reference>
<dbReference type="AlphaFoldDB" id="A0A1Q3AH33"/>
<dbReference type="OrthoDB" id="8436363at2759"/>
<evidence type="ECO:0000256" key="4">
    <source>
        <dbReference type="SAM" id="MobiDB-lite"/>
    </source>
</evidence>
<dbReference type="InterPro" id="IPR032675">
    <property type="entry name" value="LRR_dom_sf"/>
</dbReference>
<dbReference type="Proteomes" id="UP000187013">
    <property type="component" value="Unassembled WGS sequence"/>
</dbReference>
<feature type="compositionally biased region" description="Low complexity" evidence="4">
    <location>
        <begin position="118"/>
        <end position="157"/>
    </location>
</feature>
<gene>
    <name evidence="5" type="ORF">ZYGR_0AS02850</name>
</gene>
<protein>
    <recommendedName>
        <fullName evidence="7">GLC7-interacting protein 3</fullName>
    </recommendedName>
</protein>
<evidence type="ECO:0000256" key="1">
    <source>
        <dbReference type="ARBA" id="ARBA00004245"/>
    </source>
</evidence>
<dbReference type="PANTHER" id="PTHR24107">
    <property type="entry name" value="YNEIN REGULATORY COMPLEX SUBUNIT 5"/>
    <property type="match status" value="1"/>
</dbReference>
<comment type="caution">
    <text evidence="5">The sequence shown here is derived from an EMBL/GenBank/DDBJ whole genome shotgun (WGS) entry which is preliminary data.</text>
</comment>